<feature type="domain" description="DUF6351" evidence="2">
    <location>
        <begin position="67"/>
        <end position="786"/>
    </location>
</feature>
<dbReference type="EMBL" id="QANS01000001">
    <property type="protein sequence ID" value="PTU32997.1"/>
    <property type="molecule type" value="Genomic_DNA"/>
</dbReference>
<proteinExistence type="predicted"/>
<name>A0A2T5MK85_9GAMM</name>
<dbReference type="OrthoDB" id="3078806at2"/>
<dbReference type="AlphaFoldDB" id="A0A2T5MK85"/>
<feature type="signal peptide" evidence="1">
    <location>
        <begin position="1"/>
        <end position="26"/>
    </location>
</feature>
<keyword evidence="1" id="KW-0732">Signal</keyword>
<organism evidence="3 4">
    <name type="scientific">Stenotrophobium rhamnosiphilum</name>
    <dbReference type="NCBI Taxonomy" id="2029166"/>
    <lineage>
        <taxon>Bacteria</taxon>
        <taxon>Pseudomonadati</taxon>
        <taxon>Pseudomonadota</taxon>
        <taxon>Gammaproteobacteria</taxon>
        <taxon>Nevskiales</taxon>
        <taxon>Nevskiaceae</taxon>
        <taxon>Stenotrophobium</taxon>
    </lineage>
</organism>
<keyword evidence="4" id="KW-1185">Reference proteome</keyword>
<reference evidence="3 4" key="1">
    <citation type="submission" date="2018-04" db="EMBL/GenBank/DDBJ databases">
        <title>Novel species isolated from glacier.</title>
        <authorList>
            <person name="Liu Q."/>
            <person name="Xin Y.-H."/>
        </authorList>
    </citation>
    <scope>NUCLEOTIDE SEQUENCE [LARGE SCALE GENOMIC DNA]</scope>
    <source>
        <strain evidence="3 4">GT1R17</strain>
    </source>
</reference>
<accession>A0A2T5MK85</accession>
<sequence>MKARAHSRLKNLLSVLALCAISSAMISCSRSSPATESGSGSGGAGEVDADFHTLKTPLLAAHQFELITLSTLPDTVSDGDVLLAVRGLDAADTVRVKRNGTDVSSVFTRQSNGDWNGLVSGLKKGANTLSATATGPSGTRNASLVVRNHPITGPIISGPHQKPFICETKEAGLGDPIDDNCSVKTVYQWFYRSSLTQGFNELADPYAAYPADAMTTVTKDGAAVPFVVRVESATINRGIARISVLDDPHARGRDKPFAPTWNHRVYYAYGESCGTGYHQGINDPTIVMAGLPDPSNIDTNRILINLVGIDQRLGKGDVIVHSTASAYGVNCNPMLSIETAMMIKEHITEQYGLIDDVIGTNGSGAALQQYNAINNAPGLLTGAMPTATFADVASTAMTVVDCGLLNHYYSTRSNWTGFKQAAVNGHLITTDALTPDNSPALNSICASWVTAFLDVIDPTKGCASAVPEAMRYNKETKKGVRCTVQDAQVNIWGRDPKTGFARRPMDNIGIQYGLAALNAGTISTDEFIDLNQNIGGFGIDGDYISERMDMGADVAELAHRAGQVIGRGAIAETPVMDLAPYLDLIPVLNIHESIRPFTVRARLRKYTGQDTVPSSGLTQSMWRGVLTQPDAFSAMDKWIAAMHNPTSENRIASVQAARPSDAQDRCVIGTLGGRLELPNALLGPLGIQAPLLPSAGLPGVVIPLRVDVPEEFDTPNSPIGPCQTLLPVPGTPRMAAGMPLTDDVIKCQLKPINASDYPAGITEAQLNKLRTLYPQGVCDYTKSSVGFTEKSMLWPSFGGEKRVEPYGLRWRVARSN</sequence>
<gene>
    <name evidence="3" type="ORF">CJD38_02465</name>
</gene>
<protein>
    <recommendedName>
        <fullName evidence="2">DUF6351 domain-containing protein</fullName>
    </recommendedName>
</protein>
<dbReference type="RefSeq" id="WP_107938704.1">
    <property type="nucleotide sequence ID" value="NZ_QANS01000001.1"/>
</dbReference>
<comment type="caution">
    <text evidence="3">The sequence shown here is derived from an EMBL/GenBank/DDBJ whole genome shotgun (WGS) entry which is preliminary data.</text>
</comment>
<evidence type="ECO:0000313" key="4">
    <source>
        <dbReference type="Proteomes" id="UP000244248"/>
    </source>
</evidence>
<dbReference type="Pfam" id="PF19878">
    <property type="entry name" value="DUF6351"/>
    <property type="match status" value="1"/>
</dbReference>
<evidence type="ECO:0000259" key="2">
    <source>
        <dbReference type="Pfam" id="PF19878"/>
    </source>
</evidence>
<dbReference type="PROSITE" id="PS51257">
    <property type="entry name" value="PROKAR_LIPOPROTEIN"/>
    <property type="match status" value="1"/>
</dbReference>
<dbReference type="InterPro" id="IPR045556">
    <property type="entry name" value="DUF6351"/>
</dbReference>
<evidence type="ECO:0000256" key="1">
    <source>
        <dbReference type="SAM" id="SignalP"/>
    </source>
</evidence>
<evidence type="ECO:0000313" key="3">
    <source>
        <dbReference type="EMBL" id="PTU32997.1"/>
    </source>
</evidence>
<feature type="chain" id="PRO_5015592245" description="DUF6351 domain-containing protein" evidence="1">
    <location>
        <begin position="27"/>
        <end position="816"/>
    </location>
</feature>
<dbReference type="Proteomes" id="UP000244248">
    <property type="component" value="Unassembled WGS sequence"/>
</dbReference>